<name>A0A2H3DT92_ARMGA</name>
<protein>
    <submittedName>
        <fullName evidence="2">Uncharacterized protein</fullName>
    </submittedName>
</protein>
<proteinExistence type="predicted"/>
<dbReference type="AlphaFoldDB" id="A0A2H3DT92"/>
<feature type="compositionally biased region" description="Low complexity" evidence="1">
    <location>
        <begin position="8"/>
        <end position="22"/>
    </location>
</feature>
<feature type="region of interest" description="Disordered" evidence="1">
    <location>
        <begin position="152"/>
        <end position="185"/>
    </location>
</feature>
<feature type="compositionally biased region" description="Polar residues" evidence="1">
    <location>
        <begin position="62"/>
        <end position="90"/>
    </location>
</feature>
<evidence type="ECO:0000313" key="2">
    <source>
        <dbReference type="EMBL" id="PBK92317.1"/>
    </source>
</evidence>
<gene>
    <name evidence="2" type="ORF">ARMGADRAFT_1031191</name>
</gene>
<dbReference type="Proteomes" id="UP000217790">
    <property type="component" value="Unassembled WGS sequence"/>
</dbReference>
<accession>A0A2H3DT92</accession>
<keyword evidence="3" id="KW-1185">Reference proteome</keyword>
<dbReference type="InParanoid" id="A0A2H3DT92"/>
<evidence type="ECO:0000256" key="1">
    <source>
        <dbReference type="SAM" id="MobiDB-lite"/>
    </source>
</evidence>
<reference evidence="3" key="1">
    <citation type="journal article" date="2017" name="Nat. Ecol. Evol.">
        <title>Genome expansion and lineage-specific genetic innovations in the forest pathogenic fungi Armillaria.</title>
        <authorList>
            <person name="Sipos G."/>
            <person name="Prasanna A.N."/>
            <person name="Walter M.C."/>
            <person name="O'Connor E."/>
            <person name="Balint B."/>
            <person name="Krizsan K."/>
            <person name="Kiss B."/>
            <person name="Hess J."/>
            <person name="Varga T."/>
            <person name="Slot J."/>
            <person name="Riley R."/>
            <person name="Boka B."/>
            <person name="Rigling D."/>
            <person name="Barry K."/>
            <person name="Lee J."/>
            <person name="Mihaltcheva S."/>
            <person name="LaButti K."/>
            <person name="Lipzen A."/>
            <person name="Waldron R."/>
            <person name="Moloney N.M."/>
            <person name="Sperisen C."/>
            <person name="Kredics L."/>
            <person name="Vagvoelgyi C."/>
            <person name="Patrignani A."/>
            <person name="Fitzpatrick D."/>
            <person name="Nagy I."/>
            <person name="Doyle S."/>
            <person name="Anderson J.B."/>
            <person name="Grigoriev I.V."/>
            <person name="Gueldener U."/>
            <person name="Muensterkoetter M."/>
            <person name="Nagy L.G."/>
        </authorList>
    </citation>
    <scope>NUCLEOTIDE SEQUENCE [LARGE SCALE GENOMIC DNA]</scope>
    <source>
        <strain evidence="3">Ar21-2</strain>
    </source>
</reference>
<dbReference type="EMBL" id="KZ293659">
    <property type="protein sequence ID" value="PBK92317.1"/>
    <property type="molecule type" value="Genomic_DNA"/>
</dbReference>
<evidence type="ECO:0000313" key="3">
    <source>
        <dbReference type="Proteomes" id="UP000217790"/>
    </source>
</evidence>
<organism evidence="2 3">
    <name type="scientific">Armillaria gallica</name>
    <name type="common">Bulbous honey fungus</name>
    <name type="synonym">Armillaria bulbosa</name>
    <dbReference type="NCBI Taxonomy" id="47427"/>
    <lineage>
        <taxon>Eukaryota</taxon>
        <taxon>Fungi</taxon>
        <taxon>Dikarya</taxon>
        <taxon>Basidiomycota</taxon>
        <taxon>Agaricomycotina</taxon>
        <taxon>Agaricomycetes</taxon>
        <taxon>Agaricomycetidae</taxon>
        <taxon>Agaricales</taxon>
        <taxon>Marasmiineae</taxon>
        <taxon>Physalacriaceae</taxon>
        <taxon>Armillaria</taxon>
    </lineage>
</organism>
<sequence>MTGSRMVTPTSSKTTTPVPLSTEARVIESSTAKRVPPPQNVRSSVPHIDFLAASPKAPVPSTPNSRTSKSRVTQLPANKTTGAQQQTTQRMVKPMPITAATANITFPPDPTSPLHQKPGTSFRFGHPAHTTRLETLLKSSSSRLLMVNAATRPLVNPGPNPADEGSVAPFPPVQMTKRSKSKETW</sequence>
<feature type="region of interest" description="Disordered" evidence="1">
    <location>
        <begin position="1"/>
        <end position="90"/>
    </location>
</feature>